<feature type="transmembrane region" description="Helical" evidence="9">
    <location>
        <begin position="21"/>
        <end position="44"/>
    </location>
</feature>
<feature type="transmembrane region" description="Helical" evidence="9">
    <location>
        <begin position="386"/>
        <end position="405"/>
    </location>
</feature>
<dbReference type="EMBL" id="WJBD01000004">
    <property type="protein sequence ID" value="MBC3887656.1"/>
    <property type="molecule type" value="Genomic_DNA"/>
</dbReference>
<dbReference type="HAMAP" id="MF_01463_B">
    <property type="entry name" value="SecD_B"/>
    <property type="match status" value="1"/>
</dbReference>
<keyword evidence="2 9" id="KW-0813">Transport</keyword>
<gene>
    <name evidence="9 13" type="primary">secD</name>
    <name evidence="13" type="ORF">GH810_04970</name>
</gene>
<dbReference type="GO" id="GO:0005886">
    <property type="term" value="C:plasma membrane"/>
    <property type="evidence" value="ECO:0007669"/>
    <property type="project" value="UniProtKB-SubCell"/>
</dbReference>
<feature type="transmembrane region" description="Helical" evidence="9">
    <location>
        <begin position="315"/>
        <end position="337"/>
    </location>
</feature>
<evidence type="ECO:0000256" key="6">
    <source>
        <dbReference type="ARBA" id="ARBA00022989"/>
    </source>
</evidence>
<comment type="caution">
    <text evidence="13">The sequence shown here is derived from an EMBL/GenBank/DDBJ whole genome shotgun (WGS) entry which is preliminary data.</text>
</comment>
<dbReference type="Pfam" id="PF21760">
    <property type="entry name" value="SecD_1st"/>
    <property type="match status" value="1"/>
</dbReference>
<accession>A0A923HSR4</accession>
<evidence type="ECO:0000313" key="14">
    <source>
        <dbReference type="Proteomes" id="UP000616595"/>
    </source>
</evidence>
<feature type="transmembrane region" description="Helical" evidence="9">
    <location>
        <begin position="263"/>
        <end position="281"/>
    </location>
</feature>
<dbReference type="PANTHER" id="PTHR30081">
    <property type="entry name" value="PROTEIN-EXPORT MEMBRANE PROTEIN SEC"/>
    <property type="match status" value="1"/>
</dbReference>
<feature type="domain" description="Protein translocase subunit SecDF P1" evidence="11">
    <location>
        <begin position="83"/>
        <end position="139"/>
    </location>
</feature>
<proteinExistence type="inferred from homology"/>
<dbReference type="Pfam" id="PF22599">
    <property type="entry name" value="SecDF_P1_head"/>
    <property type="match status" value="1"/>
</dbReference>
<dbReference type="FunFam" id="1.20.1640.10:FF:000004">
    <property type="entry name" value="Protein translocase subunit SecD"/>
    <property type="match status" value="1"/>
</dbReference>
<comment type="subunit">
    <text evidence="9">Forms a complex with SecF. Part of the essential Sec protein translocation apparatus which comprises SecA, SecYEG and auxiliary proteins SecDF. Other proteins may also be involved.</text>
</comment>
<dbReference type="GO" id="GO:0065002">
    <property type="term" value="P:intracellular protein transmembrane transport"/>
    <property type="evidence" value="ECO:0007669"/>
    <property type="project" value="UniProtKB-UniRule"/>
</dbReference>
<dbReference type="GO" id="GO:0043952">
    <property type="term" value="P:protein transport by the Sec complex"/>
    <property type="evidence" value="ECO:0007669"/>
    <property type="project" value="UniProtKB-UniRule"/>
</dbReference>
<keyword evidence="14" id="KW-1185">Reference proteome</keyword>
<dbReference type="Pfam" id="PF02355">
    <property type="entry name" value="SecD_SecF_C"/>
    <property type="match status" value="1"/>
</dbReference>
<evidence type="ECO:0000256" key="3">
    <source>
        <dbReference type="ARBA" id="ARBA00022475"/>
    </source>
</evidence>
<evidence type="ECO:0000256" key="5">
    <source>
        <dbReference type="ARBA" id="ARBA00022927"/>
    </source>
</evidence>
<dbReference type="InterPro" id="IPR054384">
    <property type="entry name" value="SecDF_P1_head"/>
</dbReference>
<dbReference type="Gene3D" id="1.20.1640.10">
    <property type="entry name" value="Multidrug efflux transporter AcrB transmembrane domain"/>
    <property type="match status" value="1"/>
</dbReference>
<evidence type="ECO:0000313" key="13">
    <source>
        <dbReference type="EMBL" id="MBC3887656.1"/>
    </source>
</evidence>
<evidence type="ECO:0000259" key="12">
    <source>
        <dbReference type="Pfam" id="PF22599"/>
    </source>
</evidence>
<reference evidence="13" key="2">
    <citation type="submission" date="2020-10" db="EMBL/GenBank/DDBJ databases">
        <title>Comparative genomics of the Acetobacterium genus.</title>
        <authorList>
            <person name="Marshall C."/>
            <person name="May H."/>
            <person name="Norman S."/>
        </authorList>
    </citation>
    <scope>NUCLEOTIDE SEQUENCE</scope>
    <source>
        <strain evidence="13">DER-2019</strain>
    </source>
</reference>
<protein>
    <recommendedName>
        <fullName evidence="9">Protein translocase subunit SecD</fullName>
    </recommendedName>
</protein>
<dbReference type="OrthoDB" id="9805019at2"/>
<evidence type="ECO:0000259" key="10">
    <source>
        <dbReference type="Pfam" id="PF02355"/>
    </source>
</evidence>
<dbReference type="SUPFAM" id="SSF82866">
    <property type="entry name" value="Multidrug efflux transporter AcrB transmembrane domain"/>
    <property type="match status" value="1"/>
</dbReference>
<dbReference type="AlphaFoldDB" id="A0A923HSR4"/>
<evidence type="ECO:0000259" key="11">
    <source>
        <dbReference type="Pfam" id="PF21760"/>
    </source>
</evidence>
<organism evidence="13 14">
    <name type="scientific">Acetobacterium paludosum</name>
    <dbReference type="NCBI Taxonomy" id="52693"/>
    <lineage>
        <taxon>Bacteria</taxon>
        <taxon>Bacillati</taxon>
        <taxon>Bacillota</taxon>
        <taxon>Clostridia</taxon>
        <taxon>Eubacteriales</taxon>
        <taxon>Eubacteriaceae</taxon>
        <taxon>Acetobacterium</taxon>
    </lineage>
</organism>
<dbReference type="InterPro" id="IPR005791">
    <property type="entry name" value="SecD"/>
</dbReference>
<keyword evidence="4 9" id="KW-0812">Transmembrane</keyword>
<evidence type="ECO:0000256" key="9">
    <source>
        <dbReference type="HAMAP-Rule" id="MF_01463"/>
    </source>
</evidence>
<comment type="function">
    <text evidence="9">Part of the Sec protein translocase complex. Interacts with the SecYEG preprotein conducting channel. SecDF uses the proton motive force (PMF) to complete protein translocation after the ATP-dependent function of SecA.</text>
</comment>
<keyword evidence="5 9" id="KW-0653">Protein transport</keyword>
<keyword evidence="3 9" id="KW-1003">Cell membrane</keyword>
<dbReference type="InterPro" id="IPR001036">
    <property type="entry name" value="Acrflvin-R"/>
</dbReference>
<dbReference type="NCBIfam" id="TIGR00916">
    <property type="entry name" value="2A0604s01"/>
    <property type="match status" value="1"/>
</dbReference>
<feature type="transmembrane region" description="Helical" evidence="9">
    <location>
        <begin position="288"/>
        <end position="309"/>
    </location>
</feature>
<evidence type="ECO:0000256" key="7">
    <source>
        <dbReference type="ARBA" id="ARBA00023010"/>
    </source>
</evidence>
<dbReference type="Gene3D" id="3.30.70.3220">
    <property type="match status" value="1"/>
</dbReference>
<reference evidence="13" key="1">
    <citation type="submission" date="2019-10" db="EMBL/GenBank/DDBJ databases">
        <authorList>
            <person name="Ross D.E."/>
            <person name="Gulliver D."/>
        </authorList>
    </citation>
    <scope>NUCLEOTIDE SEQUENCE</scope>
    <source>
        <strain evidence="13">DER-2019</strain>
    </source>
</reference>
<evidence type="ECO:0000256" key="1">
    <source>
        <dbReference type="ARBA" id="ARBA00004651"/>
    </source>
</evidence>
<dbReference type="NCBIfam" id="TIGR01129">
    <property type="entry name" value="secD"/>
    <property type="match status" value="1"/>
</dbReference>
<evidence type="ECO:0000256" key="4">
    <source>
        <dbReference type="ARBA" id="ARBA00022692"/>
    </source>
</evidence>
<keyword evidence="7 9" id="KW-0811">Translocation</keyword>
<dbReference type="GO" id="GO:0015450">
    <property type="term" value="F:protein-transporting ATPase activity"/>
    <property type="evidence" value="ECO:0007669"/>
    <property type="project" value="InterPro"/>
</dbReference>
<dbReference type="InterPro" id="IPR048631">
    <property type="entry name" value="SecD_1st"/>
</dbReference>
<feature type="transmembrane region" description="Helical" evidence="9">
    <location>
        <begin position="358"/>
        <end position="380"/>
    </location>
</feature>
<dbReference type="GO" id="GO:0006605">
    <property type="term" value="P:protein targeting"/>
    <property type="evidence" value="ECO:0007669"/>
    <property type="project" value="UniProtKB-UniRule"/>
</dbReference>
<evidence type="ECO:0000256" key="2">
    <source>
        <dbReference type="ARBA" id="ARBA00022448"/>
    </source>
</evidence>
<dbReference type="InterPro" id="IPR055344">
    <property type="entry name" value="SecD_SecF_C_bact"/>
</dbReference>
<dbReference type="PANTHER" id="PTHR30081:SF1">
    <property type="entry name" value="PROTEIN TRANSLOCASE SUBUNIT SECD"/>
    <property type="match status" value="1"/>
</dbReference>
<name>A0A923HSR4_9FIRM</name>
<keyword evidence="6 9" id="KW-1133">Transmembrane helix</keyword>
<feature type="domain" description="Protein export membrane protein SecD/SecF C-terminal" evidence="10">
    <location>
        <begin position="244"/>
        <end position="414"/>
    </location>
</feature>
<dbReference type="Proteomes" id="UP000616595">
    <property type="component" value="Unassembled WGS sequence"/>
</dbReference>
<dbReference type="InterPro" id="IPR022813">
    <property type="entry name" value="SecD/SecF_arch_bac"/>
</dbReference>
<comment type="subcellular location">
    <subcellularLocation>
        <location evidence="1 9">Cell membrane</location>
        <topology evidence="1 9">Multi-pass membrane protein</topology>
    </subcellularLocation>
</comment>
<comment type="similarity">
    <text evidence="9">Belongs to the SecD/SecF family. SecD subfamily.</text>
</comment>
<dbReference type="PRINTS" id="PR00702">
    <property type="entry name" value="ACRIFLAVINRP"/>
</dbReference>
<keyword evidence="8 9" id="KW-0472">Membrane</keyword>
<evidence type="ECO:0000256" key="8">
    <source>
        <dbReference type="ARBA" id="ARBA00023136"/>
    </source>
</evidence>
<sequence length="427" mass="45223">MNEGGERVDKQKVNKKSIAQLIGIILLIIVAAYVLFVGFTVNVYDIGKIQNTIKYGLDLTGGVNVVLEATSTDGGAVTSDEISSTISTISQRINSIGVSEPTITKQGDNRIRVSIPSISNQEEALSLIGKTAQLEFLGPDDSVILTGQDIEDSKGVMQTDSSGVQKPVVTLKFNEEGTKLFADATQKYIGQVIKIKLDDQVISSPTVNVAITNGEAVIEGQASLDEAGSLAELIRGGALPVTLEPVEVQTIGPTLGQDSLNDTFHACIIGISAVLIFMLLAYRGFGVLADLALIIYIMILLILMTALNVTLTLPGIAGLILTVGMAVDANVLIFERIKEESRLGKSLLTAIDNGFKRALGTIIDSNATTLIAGFVLFFLGSGSVQGFAVTLILGILVSMFTAVVITKQLVKILVKTGLFNNNAFYGL</sequence>
<dbReference type="InterPro" id="IPR048634">
    <property type="entry name" value="SecD_SecF_C"/>
</dbReference>
<feature type="domain" description="SecDF P1 head subdomain" evidence="12">
    <location>
        <begin position="141"/>
        <end position="241"/>
    </location>
</feature>